<keyword evidence="4" id="KW-1185">Reference proteome</keyword>
<feature type="transmembrane region" description="Helical" evidence="2">
    <location>
        <begin position="118"/>
        <end position="144"/>
    </location>
</feature>
<proteinExistence type="predicted"/>
<name>A0A151WK51_9HYME</name>
<organism evidence="3 4">
    <name type="scientific">Mycetomoellerius zeteki</name>
    <dbReference type="NCBI Taxonomy" id="64791"/>
    <lineage>
        <taxon>Eukaryota</taxon>
        <taxon>Metazoa</taxon>
        <taxon>Ecdysozoa</taxon>
        <taxon>Arthropoda</taxon>
        <taxon>Hexapoda</taxon>
        <taxon>Insecta</taxon>
        <taxon>Pterygota</taxon>
        <taxon>Neoptera</taxon>
        <taxon>Endopterygota</taxon>
        <taxon>Hymenoptera</taxon>
        <taxon>Apocrita</taxon>
        <taxon>Aculeata</taxon>
        <taxon>Formicoidea</taxon>
        <taxon>Formicidae</taxon>
        <taxon>Myrmicinae</taxon>
        <taxon>Mycetomoellerius</taxon>
    </lineage>
</organism>
<dbReference type="EMBL" id="KQ983020">
    <property type="protein sequence ID" value="KYQ48216.1"/>
    <property type="molecule type" value="Genomic_DNA"/>
</dbReference>
<evidence type="ECO:0000256" key="1">
    <source>
        <dbReference type="SAM" id="MobiDB-lite"/>
    </source>
</evidence>
<reference evidence="3 4" key="1">
    <citation type="submission" date="2015-09" db="EMBL/GenBank/DDBJ databases">
        <title>Trachymyrmex zeteki WGS genome.</title>
        <authorList>
            <person name="Nygaard S."/>
            <person name="Hu H."/>
            <person name="Boomsma J."/>
            <person name="Zhang G."/>
        </authorList>
    </citation>
    <scope>NUCLEOTIDE SEQUENCE [LARGE SCALE GENOMIC DNA]</scope>
    <source>
        <strain evidence="3">Tzet28-1</strain>
        <tissue evidence="3">Whole body</tissue>
    </source>
</reference>
<keyword evidence="2" id="KW-1133">Transmembrane helix</keyword>
<keyword evidence="2" id="KW-0472">Membrane</keyword>
<keyword evidence="2" id="KW-0812">Transmembrane</keyword>
<evidence type="ECO:0000256" key="2">
    <source>
        <dbReference type="SAM" id="Phobius"/>
    </source>
</evidence>
<feature type="transmembrane region" description="Helical" evidence="2">
    <location>
        <begin position="29"/>
        <end position="49"/>
    </location>
</feature>
<gene>
    <name evidence="3" type="ORF">ALC60_12771</name>
</gene>
<feature type="compositionally biased region" description="Basic and acidic residues" evidence="1">
    <location>
        <begin position="385"/>
        <end position="412"/>
    </location>
</feature>
<accession>A0A151WK51</accession>
<evidence type="ECO:0008006" key="5">
    <source>
        <dbReference type="Google" id="ProtNLM"/>
    </source>
</evidence>
<feature type="region of interest" description="Disordered" evidence="1">
    <location>
        <begin position="385"/>
        <end position="414"/>
    </location>
</feature>
<dbReference type="AlphaFoldDB" id="A0A151WK51"/>
<sequence length="543" mass="61358">MSNRNVHLDQQKLLRHKTSRCVSTIIKPLRIFQLFAVLLLFAVTIYMIVMDPMPISALTCILLIVLSGVYIFVLAIELISHFAGSALHIIPMTIFSLLGLLFYAVAGIFLIFKAYTQIVTVAITLCLLAALFFLIDITMVLAFWKRKCSICKQCCSNATELILHKANESNVLETQIMRHDVTTSLSDIRVPRELEGVATPDHCYRKVGYSRRREYIDCPTCVPSLCNLGVAQIQTESKKVSVVESQTPSAITKETPMQTLSKCEFCRQHIQLPITVGAGVPSTHCFQHPQWSYPAIVQFLRGEVSAPCCSRCKCKPDTAQTQQQSRQLKRTGSLMSKVKSNPNKMTKIKKDIREDIDQKITEKTKIKLTKTKGSDTIEKTIVEHENAKQRKDSIEGREEKTIEENKIERSKGGGEQCARIYQEFGGAMDQESITNLKESSMHTMLSTPLSSRMKSRTLLHLKSNKVDPIKDANVFVINEDCIPERMASRTILDNQNIQGSLTPTSDNSRCYIVFKDRKGRYFCEFCAPLESRKVNSPFLLRIN</sequence>
<feature type="transmembrane region" description="Helical" evidence="2">
    <location>
        <begin position="88"/>
        <end position="112"/>
    </location>
</feature>
<protein>
    <recommendedName>
        <fullName evidence="5">MARVEL domain-containing protein</fullName>
    </recommendedName>
</protein>
<evidence type="ECO:0000313" key="3">
    <source>
        <dbReference type="EMBL" id="KYQ48216.1"/>
    </source>
</evidence>
<feature type="transmembrane region" description="Helical" evidence="2">
    <location>
        <begin position="55"/>
        <end position="76"/>
    </location>
</feature>
<evidence type="ECO:0000313" key="4">
    <source>
        <dbReference type="Proteomes" id="UP000075809"/>
    </source>
</evidence>
<dbReference type="Proteomes" id="UP000075809">
    <property type="component" value="Unassembled WGS sequence"/>
</dbReference>